<gene>
    <name evidence="1" type="ORF">FLAPXU55_00179</name>
</gene>
<organism evidence="1 2">
    <name type="scientific">Flavobacterium panici</name>
    <dbReference type="NCBI Taxonomy" id="2654843"/>
    <lineage>
        <taxon>Bacteria</taxon>
        <taxon>Pseudomonadati</taxon>
        <taxon>Bacteroidota</taxon>
        <taxon>Flavobacteriia</taxon>
        <taxon>Flavobacteriales</taxon>
        <taxon>Flavobacteriaceae</taxon>
        <taxon>Flavobacterium</taxon>
    </lineage>
</organism>
<sequence>MKKYYCLLFSFVFLFSCNDKKPVSETPISKKIVTVTLPKPFDKKLIEGTYETKAEENDSDDCQFSLQINKTKSGYSYFLKTKTRQLKGIATFKIQKYGEKYLILEGIKWDEYEGDISHEEENDSVSDSETSSKELEIPVGIEASYVKDTLTIQNYGNSMNSYTKLSECGRKYIRLIKTQK</sequence>
<reference evidence="1 2" key="1">
    <citation type="submission" date="2020-06" db="EMBL/GenBank/DDBJ databases">
        <authorList>
            <person name="Criscuolo A."/>
        </authorList>
    </citation>
    <scope>NUCLEOTIDE SEQUENCE [LARGE SCALE GENOMIC DNA]</scope>
    <source>
        <strain evidence="1">PXU-55</strain>
    </source>
</reference>
<keyword evidence="2" id="KW-1185">Reference proteome</keyword>
<dbReference type="Proteomes" id="UP000533639">
    <property type="component" value="Unassembled WGS sequence"/>
</dbReference>
<evidence type="ECO:0000313" key="2">
    <source>
        <dbReference type="Proteomes" id="UP000533639"/>
    </source>
</evidence>
<dbReference type="EMBL" id="CAIJDE010000017">
    <property type="protein sequence ID" value="CAC9972503.1"/>
    <property type="molecule type" value="Genomic_DNA"/>
</dbReference>
<protein>
    <recommendedName>
        <fullName evidence="3">Lipoprotein</fullName>
    </recommendedName>
</protein>
<comment type="caution">
    <text evidence="1">The sequence shown here is derived from an EMBL/GenBank/DDBJ whole genome shotgun (WGS) entry which is preliminary data.</text>
</comment>
<proteinExistence type="predicted"/>
<accession>A0A9N8IY67</accession>
<name>A0A9N8IY67_9FLAO</name>
<dbReference type="AlphaFoldDB" id="A0A9N8IY67"/>
<evidence type="ECO:0000313" key="1">
    <source>
        <dbReference type="EMBL" id="CAC9972503.1"/>
    </source>
</evidence>
<evidence type="ECO:0008006" key="3">
    <source>
        <dbReference type="Google" id="ProtNLM"/>
    </source>
</evidence>
<dbReference type="PROSITE" id="PS51257">
    <property type="entry name" value="PROKAR_LIPOPROTEIN"/>
    <property type="match status" value="1"/>
</dbReference>
<dbReference type="RefSeq" id="WP_180856093.1">
    <property type="nucleotide sequence ID" value="NZ_CAIJDE010000017.1"/>
</dbReference>